<evidence type="ECO:0008006" key="3">
    <source>
        <dbReference type="Google" id="ProtNLM"/>
    </source>
</evidence>
<feature type="transmembrane region" description="Helical" evidence="1">
    <location>
        <begin position="12"/>
        <end position="31"/>
    </location>
</feature>
<dbReference type="GO" id="GO:0043165">
    <property type="term" value="P:Gram-negative-bacterium-type cell outer membrane assembly"/>
    <property type="evidence" value="ECO:0007669"/>
    <property type="project" value="InterPro"/>
</dbReference>
<keyword evidence="1" id="KW-1133">Transmembrane helix</keyword>
<dbReference type="EMBL" id="LAZR01000039">
    <property type="protein sequence ID" value="KKO00603.1"/>
    <property type="molecule type" value="Genomic_DNA"/>
</dbReference>
<dbReference type="InterPro" id="IPR007485">
    <property type="entry name" value="LPS_assembly_LptE"/>
</dbReference>
<organism evidence="2">
    <name type="scientific">marine sediment metagenome</name>
    <dbReference type="NCBI Taxonomy" id="412755"/>
    <lineage>
        <taxon>unclassified sequences</taxon>
        <taxon>metagenomes</taxon>
        <taxon>ecological metagenomes</taxon>
    </lineage>
</organism>
<proteinExistence type="predicted"/>
<sequence length="206" mass="23131">MQTAVMDKLKHGCSLAAGGVVLVCLLAAWPLGCVEPGGDGIGAYTMRSQYRTDVSSVFVPMWTRGDDVYRRDLEFRLTEAIIKRIEMDTPYKSTRKSRADTELSGEILLIEQRVLSFNPDTGNPNEFEIVMTLSFTWRDLRSGENLVEELDLQVASTYIADAPLSEDFFQGSQDLIEEASRLVVEYMEAEWGEEAAEADRSENDIQ</sequence>
<dbReference type="GO" id="GO:0019867">
    <property type="term" value="C:outer membrane"/>
    <property type="evidence" value="ECO:0007669"/>
    <property type="project" value="InterPro"/>
</dbReference>
<keyword evidence="1" id="KW-0812">Transmembrane</keyword>
<keyword evidence="1" id="KW-0472">Membrane</keyword>
<dbReference type="Pfam" id="PF04390">
    <property type="entry name" value="LptE"/>
    <property type="match status" value="1"/>
</dbReference>
<reference evidence="2" key="1">
    <citation type="journal article" date="2015" name="Nature">
        <title>Complex archaea that bridge the gap between prokaryotes and eukaryotes.</title>
        <authorList>
            <person name="Spang A."/>
            <person name="Saw J.H."/>
            <person name="Jorgensen S.L."/>
            <person name="Zaremba-Niedzwiedzka K."/>
            <person name="Martijn J."/>
            <person name="Lind A.E."/>
            <person name="van Eijk R."/>
            <person name="Schleper C."/>
            <person name="Guy L."/>
            <person name="Ettema T.J."/>
        </authorList>
    </citation>
    <scope>NUCLEOTIDE SEQUENCE</scope>
</reference>
<protein>
    <recommendedName>
        <fullName evidence="3">ABC-type transport auxiliary lipoprotein component domain-containing protein</fullName>
    </recommendedName>
</protein>
<comment type="caution">
    <text evidence="2">The sequence shown here is derived from an EMBL/GenBank/DDBJ whole genome shotgun (WGS) entry which is preliminary data.</text>
</comment>
<dbReference type="AlphaFoldDB" id="A0A0F9VL47"/>
<evidence type="ECO:0000256" key="1">
    <source>
        <dbReference type="SAM" id="Phobius"/>
    </source>
</evidence>
<evidence type="ECO:0000313" key="2">
    <source>
        <dbReference type="EMBL" id="KKO00603.1"/>
    </source>
</evidence>
<accession>A0A0F9VL47</accession>
<gene>
    <name evidence="2" type="ORF">LCGC14_0123750</name>
</gene>
<name>A0A0F9VL47_9ZZZZ</name>